<dbReference type="InterPro" id="IPR006680">
    <property type="entry name" value="Amidohydro-rel"/>
</dbReference>
<evidence type="ECO:0000259" key="12">
    <source>
        <dbReference type="Pfam" id="PF01979"/>
    </source>
</evidence>
<dbReference type="InterPro" id="IPR032466">
    <property type="entry name" value="Metal_Hydrolase"/>
</dbReference>
<reference evidence="13" key="2">
    <citation type="journal article" date="2021" name="PeerJ">
        <title>Extensive microbial diversity within the chicken gut microbiome revealed by metagenomics and culture.</title>
        <authorList>
            <person name="Gilroy R."/>
            <person name="Ravi A."/>
            <person name="Getino M."/>
            <person name="Pursley I."/>
            <person name="Horton D.L."/>
            <person name="Alikhan N.F."/>
            <person name="Baker D."/>
            <person name="Gharbi K."/>
            <person name="Hall N."/>
            <person name="Watson M."/>
            <person name="Adriaenssens E.M."/>
            <person name="Foster-Nyarko E."/>
            <person name="Jarju S."/>
            <person name="Secka A."/>
            <person name="Antonio M."/>
            <person name="Oren A."/>
            <person name="Chaudhuri R.R."/>
            <person name="La Ragione R."/>
            <person name="Hildebrand F."/>
            <person name="Pallen M.J."/>
        </authorList>
    </citation>
    <scope>NUCLEOTIDE SEQUENCE</scope>
    <source>
        <strain evidence="13">CHK188-20938</strain>
    </source>
</reference>
<evidence type="ECO:0000256" key="11">
    <source>
        <dbReference type="PIRSR" id="PIRSR038994-3"/>
    </source>
</evidence>
<dbReference type="SUPFAM" id="SSF51556">
    <property type="entry name" value="Metallo-dependent hydrolases"/>
    <property type="match status" value="1"/>
</dbReference>
<evidence type="ECO:0000256" key="4">
    <source>
        <dbReference type="ARBA" id="ARBA00022723"/>
    </source>
</evidence>
<dbReference type="GO" id="GO:0046872">
    <property type="term" value="F:metal ion binding"/>
    <property type="evidence" value="ECO:0007669"/>
    <property type="project" value="UniProtKB-KW"/>
</dbReference>
<dbReference type="InterPro" id="IPR011059">
    <property type="entry name" value="Metal-dep_hydrolase_composite"/>
</dbReference>
<dbReference type="NCBIfam" id="TIGR00221">
    <property type="entry name" value="nagA"/>
    <property type="match status" value="1"/>
</dbReference>
<organism evidence="13 14">
    <name type="scientific">Candidatus Scatomonas pullistercoris</name>
    <dbReference type="NCBI Taxonomy" id="2840920"/>
    <lineage>
        <taxon>Bacteria</taxon>
        <taxon>Bacillati</taxon>
        <taxon>Bacillota</taxon>
        <taxon>Clostridia</taxon>
        <taxon>Lachnospirales</taxon>
        <taxon>Lachnospiraceae</taxon>
        <taxon>Lachnospiraceae incertae sedis</taxon>
        <taxon>Candidatus Scatomonas</taxon>
    </lineage>
</organism>
<evidence type="ECO:0000256" key="8">
    <source>
        <dbReference type="ARBA" id="ARBA00060590"/>
    </source>
</evidence>
<evidence type="ECO:0000256" key="9">
    <source>
        <dbReference type="PIRNR" id="PIRNR038994"/>
    </source>
</evidence>
<feature type="binding site" evidence="11">
    <location>
        <position position="137"/>
    </location>
    <ligand>
        <name>Zn(2+)</name>
        <dbReference type="ChEBI" id="CHEBI:29105"/>
    </ligand>
</feature>
<dbReference type="Pfam" id="PF01979">
    <property type="entry name" value="Amidohydro_1"/>
    <property type="match status" value="1"/>
</dbReference>
<dbReference type="PANTHER" id="PTHR11113:SF14">
    <property type="entry name" value="N-ACETYLGLUCOSAMINE-6-PHOSPHATE DEACETYLASE"/>
    <property type="match status" value="1"/>
</dbReference>
<proteinExistence type="inferred from homology"/>
<dbReference type="FunFam" id="3.20.20.140:FF:000004">
    <property type="entry name" value="N-acetylglucosamine-6-phosphate deacetylase"/>
    <property type="match status" value="1"/>
</dbReference>
<dbReference type="PANTHER" id="PTHR11113">
    <property type="entry name" value="N-ACETYLGLUCOSAMINE-6-PHOSPHATE DEACETYLASE"/>
    <property type="match status" value="1"/>
</dbReference>
<reference evidence="13" key="1">
    <citation type="submission" date="2020-10" db="EMBL/GenBank/DDBJ databases">
        <authorList>
            <person name="Gilroy R."/>
        </authorList>
    </citation>
    <scope>NUCLEOTIDE SEQUENCE</scope>
    <source>
        <strain evidence="13">CHK188-20938</strain>
    </source>
</reference>
<dbReference type="GO" id="GO:0008448">
    <property type="term" value="F:N-acetylglucosamine-6-phosphate deacetylase activity"/>
    <property type="evidence" value="ECO:0007669"/>
    <property type="project" value="UniProtKB-EC"/>
</dbReference>
<feature type="active site" description="Proton donor/acceptor" evidence="10">
    <location>
        <position position="281"/>
    </location>
</feature>
<keyword evidence="4 11" id="KW-0479">Metal-binding</keyword>
<name>A0A9D1P4D6_9FIRM</name>
<dbReference type="Gene3D" id="3.20.20.140">
    <property type="entry name" value="Metal-dependent hydrolases"/>
    <property type="match status" value="1"/>
</dbReference>
<comment type="pathway">
    <text evidence="8">Amino-sugar metabolism; N-acetylneuraminate degradation; D-fructose 6-phosphate from N-acetylneuraminate: step 4/5.</text>
</comment>
<evidence type="ECO:0000256" key="2">
    <source>
        <dbReference type="ARBA" id="ARBA00011899"/>
    </source>
</evidence>
<dbReference type="Gene3D" id="2.30.40.10">
    <property type="entry name" value="Urease, subunit C, domain 1"/>
    <property type="match status" value="1"/>
</dbReference>
<comment type="similarity">
    <text evidence="1 9">Belongs to the metallo-dependent hydrolases superfamily. NagA family.</text>
</comment>
<keyword evidence="6 9" id="KW-0119">Carbohydrate metabolism</keyword>
<evidence type="ECO:0000313" key="13">
    <source>
        <dbReference type="EMBL" id="HIV25388.1"/>
    </source>
</evidence>
<feature type="binding site" evidence="11">
    <location>
        <position position="223"/>
    </location>
    <ligand>
        <name>Zn(2+)</name>
        <dbReference type="ChEBI" id="CHEBI:29105"/>
    </ligand>
</feature>
<comment type="caution">
    <text evidence="13">The sequence shown here is derived from an EMBL/GenBank/DDBJ whole genome shotgun (WGS) entry which is preliminary data.</text>
</comment>
<dbReference type="InterPro" id="IPR003764">
    <property type="entry name" value="GlcNAc_6-P_deAcase"/>
</dbReference>
<dbReference type="SUPFAM" id="SSF51338">
    <property type="entry name" value="Composite domain of metallo-dependent hydrolases"/>
    <property type="match status" value="1"/>
</dbReference>
<dbReference type="AlphaFoldDB" id="A0A9D1P4D6"/>
<feature type="domain" description="Amidohydrolase-related" evidence="12">
    <location>
        <begin position="50"/>
        <end position="377"/>
    </location>
</feature>
<gene>
    <name evidence="13" type="primary">nagA</name>
    <name evidence="13" type="ORF">IAB71_06320</name>
</gene>
<dbReference type="GO" id="GO:0006046">
    <property type="term" value="P:N-acetylglucosamine catabolic process"/>
    <property type="evidence" value="ECO:0007669"/>
    <property type="project" value="TreeGrafter"/>
</dbReference>
<evidence type="ECO:0000256" key="6">
    <source>
        <dbReference type="ARBA" id="ARBA00023277"/>
    </source>
</evidence>
<protein>
    <recommendedName>
        <fullName evidence="3">N-acetylglucosamine-6-phosphate deacetylase</fullName>
        <ecNumber evidence="2">3.5.1.25</ecNumber>
    </recommendedName>
</protein>
<accession>A0A9D1P4D6</accession>
<dbReference type="EC" id="3.5.1.25" evidence="2"/>
<dbReference type="Proteomes" id="UP000824169">
    <property type="component" value="Unassembled WGS sequence"/>
</dbReference>
<evidence type="ECO:0000256" key="10">
    <source>
        <dbReference type="PIRSR" id="PIRSR038994-1"/>
    </source>
</evidence>
<dbReference type="EMBL" id="DVOO01000016">
    <property type="protein sequence ID" value="HIV25388.1"/>
    <property type="molecule type" value="Genomic_DNA"/>
</dbReference>
<sequence length="391" mass="42880">MLICNGRVFSGKHGFFRGSVRIKGKKFEKIYREDVLPRNQERIIDAKGGWVIPGLVDIHLHGCAGYDFGDASEEALQEIAVYQAEHGITTICPTTMTMPVEQILRTLRTIHTFCSREELTESEAGFRGAQIAGIHLEGPFLSPEKKGSQESGNIAKPDPELFLKFQKAAGNRIRLLDLAPEREGALELIRRFRDQVVISLAHSSADYDTAVQAFRAGASHVTHLYNAMSPYGHREPGIVGAAGDNPACMVELIADGMHNHPSVVRNTFRMFGADRIVLISDSMRAAGMGDGTYELGGHTVYVREGRALLADGTIAASVTNLFACMRRCVKNMGISLYDAVKCASLNPARSIGIDAWTGSIEEGKIADALILDRESLELQHVIHRGRLLREP</sequence>
<evidence type="ECO:0000313" key="14">
    <source>
        <dbReference type="Proteomes" id="UP000824169"/>
    </source>
</evidence>
<evidence type="ECO:0000256" key="5">
    <source>
        <dbReference type="ARBA" id="ARBA00022801"/>
    </source>
</evidence>
<feature type="binding site" evidence="11">
    <location>
        <position position="202"/>
    </location>
    <ligand>
        <name>Zn(2+)</name>
        <dbReference type="ChEBI" id="CHEBI:29105"/>
    </ligand>
</feature>
<comment type="cofactor">
    <cofactor evidence="11">
        <name>a divalent metal cation</name>
        <dbReference type="ChEBI" id="CHEBI:60240"/>
    </cofactor>
    <text evidence="11">Binds 1 divalent metal cation per subunit.</text>
</comment>
<keyword evidence="5 9" id="KW-0378">Hydrolase</keyword>
<evidence type="ECO:0000256" key="3">
    <source>
        <dbReference type="ARBA" id="ARBA00018029"/>
    </source>
</evidence>
<dbReference type="CDD" id="cd00854">
    <property type="entry name" value="NagA"/>
    <property type="match status" value="1"/>
</dbReference>
<evidence type="ECO:0000256" key="7">
    <source>
        <dbReference type="ARBA" id="ARBA00047647"/>
    </source>
</evidence>
<comment type="catalytic activity">
    <reaction evidence="7">
        <text>N-acetyl-D-glucosamine 6-phosphate + H2O = D-glucosamine 6-phosphate + acetate</text>
        <dbReference type="Rhea" id="RHEA:22936"/>
        <dbReference type="ChEBI" id="CHEBI:15377"/>
        <dbReference type="ChEBI" id="CHEBI:30089"/>
        <dbReference type="ChEBI" id="CHEBI:57513"/>
        <dbReference type="ChEBI" id="CHEBI:58725"/>
        <dbReference type="EC" id="3.5.1.25"/>
    </reaction>
</comment>
<evidence type="ECO:0000256" key="1">
    <source>
        <dbReference type="ARBA" id="ARBA00010716"/>
    </source>
</evidence>
<dbReference type="PIRSF" id="PIRSF038994">
    <property type="entry name" value="NagA"/>
    <property type="match status" value="1"/>
</dbReference>